<evidence type="ECO:0000259" key="9">
    <source>
        <dbReference type="PROSITE" id="PS50262"/>
    </source>
</evidence>
<dbReference type="PANTHER" id="PTHR24240">
    <property type="entry name" value="OPSIN"/>
    <property type="match status" value="1"/>
</dbReference>
<dbReference type="Gene3D" id="1.20.1070.10">
    <property type="entry name" value="Rhodopsin 7-helix transmembrane proteins"/>
    <property type="match status" value="1"/>
</dbReference>
<reference evidence="11" key="1">
    <citation type="submission" date="2025-08" db="UniProtKB">
        <authorList>
            <consortium name="RefSeq"/>
        </authorList>
    </citation>
    <scope>IDENTIFICATION</scope>
    <source>
        <tissue evidence="11">Tentacle</tissue>
    </source>
</reference>
<evidence type="ECO:0000256" key="2">
    <source>
        <dbReference type="ARBA" id="ARBA00022692"/>
    </source>
</evidence>
<keyword evidence="5 8" id="KW-0472">Membrane</keyword>
<dbReference type="InterPro" id="IPR050125">
    <property type="entry name" value="GPCR_opsins"/>
</dbReference>
<dbReference type="PRINTS" id="PR00237">
    <property type="entry name" value="GPCRRHODOPSN"/>
</dbReference>
<dbReference type="RefSeq" id="XP_031555178.1">
    <property type="nucleotide sequence ID" value="XM_031699318.1"/>
</dbReference>
<evidence type="ECO:0000256" key="5">
    <source>
        <dbReference type="ARBA" id="ARBA00023136"/>
    </source>
</evidence>
<feature type="transmembrane region" description="Helical" evidence="8">
    <location>
        <begin position="263"/>
        <end position="286"/>
    </location>
</feature>
<feature type="domain" description="G-protein coupled receptors family 1 profile" evidence="9">
    <location>
        <begin position="32"/>
        <end position="283"/>
    </location>
</feature>
<dbReference type="GeneID" id="116292083"/>
<dbReference type="GO" id="GO:0004930">
    <property type="term" value="F:G protein-coupled receptor activity"/>
    <property type="evidence" value="ECO:0007669"/>
    <property type="project" value="UniProtKB-KW"/>
</dbReference>
<feature type="transmembrane region" description="Helical" evidence="8">
    <location>
        <begin position="135"/>
        <end position="155"/>
    </location>
</feature>
<dbReference type="Pfam" id="PF00001">
    <property type="entry name" value="7tm_1"/>
    <property type="match status" value="1"/>
</dbReference>
<keyword evidence="10" id="KW-1185">Reference proteome</keyword>
<evidence type="ECO:0000313" key="11">
    <source>
        <dbReference type="RefSeq" id="XP_031555178.1"/>
    </source>
</evidence>
<comment type="subcellular location">
    <subcellularLocation>
        <location evidence="1">Membrane</location>
        <topology evidence="1">Multi-pass membrane protein</topology>
    </subcellularLocation>
</comment>
<dbReference type="GO" id="GO:0016020">
    <property type="term" value="C:membrane"/>
    <property type="evidence" value="ECO:0007669"/>
    <property type="project" value="UniProtKB-SubCell"/>
</dbReference>
<keyword evidence="6" id="KW-0675">Receptor</keyword>
<keyword evidence="3 8" id="KW-1133">Transmembrane helix</keyword>
<proteinExistence type="predicted"/>
<feature type="transmembrane region" description="Helical" evidence="8">
    <location>
        <begin position="175"/>
        <end position="197"/>
    </location>
</feature>
<dbReference type="InterPro" id="IPR000276">
    <property type="entry name" value="GPCR_Rhodpsn"/>
</dbReference>
<keyword evidence="2 8" id="KW-0812">Transmembrane</keyword>
<dbReference type="InParanoid" id="A0A6P8HJW6"/>
<feature type="transmembrane region" description="Helical" evidence="8">
    <location>
        <begin position="90"/>
        <end position="115"/>
    </location>
</feature>
<organism evidence="10 11">
    <name type="scientific">Actinia tenebrosa</name>
    <name type="common">Australian red waratah sea anemone</name>
    <dbReference type="NCBI Taxonomy" id="6105"/>
    <lineage>
        <taxon>Eukaryota</taxon>
        <taxon>Metazoa</taxon>
        <taxon>Cnidaria</taxon>
        <taxon>Anthozoa</taxon>
        <taxon>Hexacorallia</taxon>
        <taxon>Actiniaria</taxon>
        <taxon>Actiniidae</taxon>
        <taxon>Actinia</taxon>
    </lineage>
</organism>
<dbReference type="SUPFAM" id="SSF81321">
    <property type="entry name" value="Family A G protein-coupled receptor-like"/>
    <property type="match status" value="1"/>
</dbReference>
<keyword evidence="7" id="KW-0807">Transducer</keyword>
<feature type="transmembrane region" description="Helical" evidence="8">
    <location>
        <begin position="53"/>
        <end position="78"/>
    </location>
</feature>
<keyword evidence="4" id="KW-0297">G-protein coupled receptor</keyword>
<name>A0A6P8HJW6_ACTTE</name>
<evidence type="ECO:0000256" key="3">
    <source>
        <dbReference type="ARBA" id="ARBA00022989"/>
    </source>
</evidence>
<sequence length="412" mass="46990">MSGIDSTVAFDHNISTFFSISIGVLFVLGVSMHVLSLKVLLHHEHKSRELTPYLVNVCLSNFVCLLLQFPLVFVASIQKGWTFLGSTSCYVVGMTCFASSTVVIFTLASMSVKIYHSVINQDMGHHEQSFLRKFVFIWVFGFLIFIPTLFGWNSIVSDGPFCTVNWHAESFLDASYLFVVAFVSFVIPLVVCCLYCIKTSRYVSRDTHHVATFTMQQIRTRALYISAGKLTAVVLSLFFIFWLPYWIDGFCTLFAVRRTKPASLAVLCWLFVSISVVYSPMVFTLMNKRFRRSLAKMLWRQRSHRRVNPRISVDRFESSDAALSSCQITTRACSPTNFVPRSPLVNRSFKMSVFEDVTSEIVSQQKTLQRPELTNEAVTRLIRSSLHAAHELHEDYASHDGEHEQRRKTTVT</sequence>
<accession>A0A6P8HJW6</accession>
<feature type="transmembrane region" description="Helical" evidence="8">
    <location>
        <begin position="222"/>
        <end position="243"/>
    </location>
</feature>
<gene>
    <name evidence="11" type="primary">LOC116292083</name>
</gene>
<feature type="transmembrane region" description="Helical" evidence="8">
    <location>
        <begin position="20"/>
        <end position="41"/>
    </location>
</feature>
<dbReference type="OrthoDB" id="5955346at2759"/>
<evidence type="ECO:0000256" key="7">
    <source>
        <dbReference type="ARBA" id="ARBA00023224"/>
    </source>
</evidence>
<dbReference type="Proteomes" id="UP000515163">
    <property type="component" value="Unplaced"/>
</dbReference>
<dbReference type="InterPro" id="IPR017452">
    <property type="entry name" value="GPCR_Rhodpsn_7TM"/>
</dbReference>
<evidence type="ECO:0000256" key="6">
    <source>
        <dbReference type="ARBA" id="ARBA00023170"/>
    </source>
</evidence>
<evidence type="ECO:0000256" key="4">
    <source>
        <dbReference type="ARBA" id="ARBA00023040"/>
    </source>
</evidence>
<dbReference type="AlphaFoldDB" id="A0A6P8HJW6"/>
<protein>
    <submittedName>
        <fullName evidence="11">Visual pigment-like receptor peropsin</fullName>
    </submittedName>
</protein>
<evidence type="ECO:0000256" key="8">
    <source>
        <dbReference type="SAM" id="Phobius"/>
    </source>
</evidence>
<evidence type="ECO:0000256" key="1">
    <source>
        <dbReference type="ARBA" id="ARBA00004141"/>
    </source>
</evidence>
<evidence type="ECO:0000313" key="10">
    <source>
        <dbReference type="Proteomes" id="UP000515163"/>
    </source>
</evidence>
<dbReference type="PROSITE" id="PS50262">
    <property type="entry name" value="G_PROTEIN_RECEP_F1_2"/>
    <property type="match status" value="1"/>
</dbReference>
<dbReference type="KEGG" id="aten:116292083"/>